<sequence length="741" mass="80757">MGLWEQKEEVCVFEVSQRTKMKCMERGKPGPWSRTLWWQGLSLALLSPAWAEAAAEASASAPASPQALQRVEVQGQAQRGARSVLQAPQSTASRLGLSPLETAASVEVLDVERLRARGDASVAELVSRSTGLAALGSPGSGSTYSSRGFSGNDSVAQAEDGLRMATASGTQSSPGDSFGYERIEILRGPASVLFGDGAIGGLINLVRKSPGREARSELTAGLGTDGEYRLGLGLGRPLGEQLGLRLDALAKGGDGFVARGQHRNRKLMSMLRWQATPDLRVDLSLDIHRDSPTAYFGSPLKNGQLWAELRGENYNISDAIWRMDQERARARLDWQLAEGLAARVVAYRFEADRRWQNLEEYALSADAQTVQRSGYLGIAHELRQNGLRAELLGQGGQGGPGARLNWSLGAERMDLRFQHANDLYEYKTVSSVPLHGFDPGLYIAAAELLPRNRSQTEQLALFAEADWQPLDGWHLSAGLRRDRSVVDRQILSPKPDAWSGRFTPTAWRLGTVWQLSPAQSLYGQLSSGTDPVGTIATLSKANAALRLTEGRQAEVGFKQAGAELEWTAALFQIAKTHILTPDPKNPRESVQGGRLRSRGLELGLAWTPAPGWRIDANVSLLRARYTELFDSAGLSLAGKRAPNVAERLANLWLSRQQGDFDLGAGLRHVGQRYTSTANTQSLPGYTVLDASLGWRFSRQGALRLQLRNLGDRLYASSTYTASQAMLGKPRSADLVLDYRFD</sequence>
<keyword evidence="7 10" id="KW-0472">Membrane</keyword>
<evidence type="ECO:0000256" key="10">
    <source>
        <dbReference type="PROSITE-ProRule" id="PRU01360"/>
    </source>
</evidence>
<keyword evidence="4 10" id="KW-1134">Transmembrane beta strand</keyword>
<evidence type="ECO:0000313" key="15">
    <source>
        <dbReference type="Proteomes" id="UP000235916"/>
    </source>
</evidence>
<dbReference type="GO" id="GO:0015344">
    <property type="term" value="F:siderophore uptake transmembrane transporter activity"/>
    <property type="evidence" value="ECO:0007669"/>
    <property type="project" value="TreeGrafter"/>
</dbReference>
<keyword evidence="6 11" id="KW-0798">TonB box</keyword>
<dbReference type="PROSITE" id="PS52016">
    <property type="entry name" value="TONB_DEPENDENT_REC_3"/>
    <property type="match status" value="1"/>
</dbReference>
<evidence type="ECO:0000256" key="5">
    <source>
        <dbReference type="ARBA" id="ARBA00022692"/>
    </source>
</evidence>
<evidence type="ECO:0000313" key="14">
    <source>
        <dbReference type="EMBL" id="PND40406.1"/>
    </source>
</evidence>
<evidence type="ECO:0000256" key="1">
    <source>
        <dbReference type="ARBA" id="ARBA00004571"/>
    </source>
</evidence>
<feature type="domain" description="TonB-dependent receptor plug" evidence="13">
    <location>
        <begin position="100"/>
        <end position="201"/>
    </location>
</feature>
<evidence type="ECO:0000256" key="8">
    <source>
        <dbReference type="ARBA" id="ARBA00023170"/>
    </source>
</evidence>
<accession>A0A2N8L3Z6</accession>
<dbReference type="PANTHER" id="PTHR32552:SF84">
    <property type="entry name" value="TONB-DEPENDENT RECEPTOR-RELATED"/>
    <property type="match status" value="1"/>
</dbReference>
<evidence type="ECO:0000256" key="11">
    <source>
        <dbReference type="RuleBase" id="RU003357"/>
    </source>
</evidence>
<dbReference type="InterPro" id="IPR010105">
    <property type="entry name" value="TonB_sidphr_rcpt"/>
</dbReference>
<dbReference type="Gene3D" id="2.40.170.20">
    <property type="entry name" value="TonB-dependent receptor, beta-barrel domain"/>
    <property type="match status" value="1"/>
</dbReference>
<dbReference type="GO" id="GO:0038023">
    <property type="term" value="F:signaling receptor activity"/>
    <property type="evidence" value="ECO:0007669"/>
    <property type="project" value="InterPro"/>
</dbReference>
<dbReference type="PANTHER" id="PTHR32552">
    <property type="entry name" value="FERRICHROME IRON RECEPTOR-RELATED"/>
    <property type="match status" value="1"/>
</dbReference>
<dbReference type="GO" id="GO:0009279">
    <property type="term" value="C:cell outer membrane"/>
    <property type="evidence" value="ECO:0007669"/>
    <property type="project" value="UniProtKB-SubCell"/>
</dbReference>
<dbReference type="CDD" id="cd01347">
    <property type="entry name" value="ligand_gated_channel"/>
    <property type="match status" value="1"/>
</dbReference>
<keyword evidence="9 10" id="KW-0998">Cell outer membrane</keyword>
<gene>
    <name evidence="14" type="ORF">C1O66_03260</name>
</gene>
<evidence type="ECO:0000259" key="13">
    <source>
        <dbReference type="Pfam" id="PF07715"/>
    </source>
</evidence>
<dbReference type="OrthoDB" id="127311at2"/>
<evidence type="ECO:0000256" key="7">
    <source>
        <dbReference type="ARBA" id="ARBA00023136"/>
    </source>
</evidence>
<dbReference type="Gene3D" id="2.170.130.10">
    <property type="entry name" value="TonB-dependent receptor, plug domain"/>
    <property type="match status" value="1"/>
</dbReference>
<dbReference type="GO" id="GO:0015891">
    <property type="term" value="P:siderophore transport"/>
    <property type="evidence" value="ECO:0007669"/>
    <property type="project" value="InterPro"/>
</dbReference>
<dbReference type="NCBIfam" id="TIGR01783">
    <property type="entry name" value="TonB-siderophor"/>
    <property type="match status" value="1"/>
</dbReference>
<evidence type="ECO:0000256" key="6">
    <source>
        <dbReference type="ARBA" id="ARBA00023077"/>
    </source>
</evidence>
<evidence type="ECO:0000256" key="3">
    <source>
        <dbReference type="ARBA" id="ARBA00022448"/>
    </source>
</evidence>
<dbReference type="Proteomes" id="UP000235916">
    <property type="component" value="Unassembled WGS sequence"/>
</dbReference>
<dbReference type="AlphaFoldDB" id="A0A2N8L3Z6"/>
<evidence type="ECO:0000256" key="9">
    <source>
        <dbReference type="ARBA" id="ARBA00023237"/>
    </source>
</evidence>
<dbReference type="InterPro" id="IPR036942">
    <property type="entry name" value="Beta-barrel_TonB_sf"/>
</dbReference>
<dbReference type="Pfam" id="PF07715">
    <property type="entry name" value="Plug"/>
    <property type="match status" value="1"/>
</dbReference>
<organism evidence="14 15">
    <name type="scientific">Kinneretia aquatilis</name>
    <dbReference type="NCBI Taxonomy" id="2070761"/>
    <lineage>
        <taxon>Bacteria</taxon>
        <taxon>Pseudomonadati</taxon>
        <taxon>Pseudomonadota</taxon>
        <taxon>Betaproteobacteria</taxon>
        <taxon>Burkholderiales</taxon>
        <taxon>Sphaerotilaceae</taxon>
        <taxon>Roseateles</taxon>
    </lineage>
</organism>
<protein>
    <submittedName>
        <fullName evidence="14">TonB-dependent siderophore receptor</fullName>
    </submittedName>
</protein>
<comment type="caution">
    <text evidence="14">The sequence shown here is derived from an EMBL/GenBank/DDBJ whole genome shotgun (WGS) entry which is preliminary data.</text>
</comment>
<dbReference type="EMBL" id="POSP01000001">
    <property type="protein sequence ID" value="PND40406.1"/>
    <property type="molecule type" value="Genomic_DNA"/>
</dbReference>
<feature type="domain" description="TonB-dependent receptor-like beta-barrel" evidence="12">
    <location>
        <begin position="273"/>
        <end position="709"/>
    </location>
</feature>
<evidence type="ECO:0000256" key="2">
    <source>
        <dbReference type="ARBA" id="ARBA00009810"/>
    </source>
</evidence>
<proteinExistence type="inferred from homology"/>
<evidence type="ECO:0000259" key="12">
    <source>
        <dbReference type="Pfam" id="PF00593"/>
    </source>
</evidence>
<dbReference type="InterPro" id="IPR000531">
    <property type="entry name" value="Beta-barrel_TonB"/>
</dbReference>
<dbReference type="InterPro" id="IPR012910">
    <property type="entry name" value="Plug_dom"/>
</dbReference>
<dbReference type="SUPFAM" id="SSF56935">
    <property type="entry name" value="Porins"/>
    <property type="match status" value="1"/>
</dbReference>
<name>A0A2N8L3Z6_9BURK</name>
<keyword evidence="5 10" id="KW-0812">Transmembrane</keyword>
<dbReference type="InterPro" id="IPR037066">
    <property type="entry name" value="Plug_dom_sf"/>
</dbReference>
<dbReference type="Pfam" id="PF00593">
    <property type="entry name" value="TonB_dep_Rec_b-barrel"/>
    <property type="match status" value="1"/>
</dbReference>
<dbReference type="InterPro" id="IPR039426">
    <property type="entry name" value="TonB-dep_rcpt-like"/>
</dbReference>
<keyword evidence="8 14" id="KW-0675">Receptor</keyword>
<reference evidence="14 15" key="1">
    <citation type="submission" date="2018-01" db="EMBL/GenBank/DDBJ databases">
        <title>Draft genome sequence of Paucibacter aquatile CR182 isolated from freshwater of the Nakdong River.</title>
        <authorList>
            <person name="Choi A."/>
            <person name="Chung E.J."/>
        </authorList>
    </citation>
    <scope>NUCLEOTIDE SEQUENCE [LARGE SCALE GENOMIC DNA]</scope>
    <source>
        <strain evidence="14 15">CR182</strain>
    </source>
</reference>
<keyword evidence="15" id="KW-1185">Reference proteome</keyword>
<evidence type="ECO:0000256" key="4">
    <source>
        <dbReference type="ARBA" id="ARBA00022452"/>
    </source>
</evidence>
<comment type="subcellular location">
    <subcellularLocation>
        <location evidence="1 10">Cell outer membrane</location>
        <topology evidence="1 10">Multi-pass membrane protein</topology>
    </subcellularLocation>
</comment>
<keyword evidence="3 10" id="KW-0813">Transport</keyword>
<comment type="similarity">
    <text evidence="2 10 11">Belongs to the TonB-dependent receptor family.</text>
</comment>